<dbReference type="NCBIfam" id="TIGR01352">
    <property type="entry name" value="tonB_Cterm"/>
    <property type="match status" value="1"/>
</dbReference>
<dbReference type="InterPro" id="IPR006260">
    <property type="entry name" value="TonB/TolA_C"/>
</dbReference>
<dbReference type="GO" id="GO:0030288">
    <property type="term" value="C:outer membrane-bounded periplasmic space"/>
    <property type="evidence" value="ECO:0007669"/>
    <property type="project" value="InterPro"/>
</dbReference>
<dbReference type="GO" id="GO:0031992">
    <property type="term" value="F:energy transducer activity"/>
    <property type="evidence" value="ECO:0007669"/>
    <property type="project" value="InterPro"/>
</dbReference>
<dbReference type="SUPFAM" id="SSF74653">
    <property type="entry name" value="TolA/TonB C-terminal domain"/>
    <property type="match status" value="1"/>
</dbReference>
<protein>
    <recommendedName>
        <fullName evidence="10">Protein TonB</fullName>
    </recommendedName>
</protein>
<sequence length="206" mass="22594">MGRLLLALPIAGAISLALFSFMAWMVDNGNQHAVKPTQALRFNMVMMEQEHDLQRRQRSVPEPLKLPEPPPQAQVTQSQTTATAATSLTSLPALGLDTALNGVAISAPTFGDFGSNQQAMPLYRVEPVYPSRALKRGVEGFVTLSFTIDTTGKAVDINVVDANPKRMFEREAMQALKKWKYQPQIVDGKAIEQPGQTVTVEFKIAK</sequence>
<name>A0A853R9S1_9VIBR</name>
<evidence type="ECO:0000256" key="3">
    <source>
        <dbReference type="ARBA" id="ARBA00022448"/>
    </source>
</evidence>
<dbReference type="GO" id="GO:0055085">
    <property type="term" value="P:transmembrane transport"/>
    <property type="evidence" value="ECO:0007669"/>
    <property type="project" value="InterPro"/>
</dbReference>
<evidence type="ECO:0000256" key="7">
    <source>
        <dbReference type="ARBA" id="ARBA00022927"/>
    </source>
</evidence>
<evidence type="ECO:0000256" key="10">
    <source>
        <dbReference type="RuleBase" id="RU362123"/>
    </source>
</evidence>
<organism evidence="13 14">
    <name type="scientific">Vibrio ordalii FS-238</name>
    <dbReference type="NCBI Taxonomy" id="617133"/>
    <lineage>
        <taxon>Bacteria</taxon>
        <taxon>Pseudomonadati</taxon>
        <taxon>Pseudomonadota</taxon>
        <taxon>Gammaproteobacteria</taxon>
        <taxon>Vibrionales</taxon>
        <taxon>Vibrionaceae</taxon>
        <taxon>Vibrio</taxon>
    </lineage>
</organism>
<keyword evidence="8" id="KW-1133">Transmembrane helix</keyword>
<dbReference type="Gene3D" id="3.30.1150.10">
    <property type="match status" value="1"/>
</dbReference>
<dbReference type="PANTHER" id="PTHR33446:SF14">
    <property type="entry name" value="PROTEIN TONB"/>
    <property type="match status" value="1"/>
</dbReference>
<comment type="similarity">
    <text evidence="2 10">Belongs to the TonB family.</text>
</comment>
<accession>A0A853R9S1</accession>
<dbReference type="AlphaFoldDB" id="A0A853R9S1"/>
<gene>
    <name evidence="13" type="ORF">A1QS_00080</name>
</gene>
<feature type="region of interest" description="Disordered" evidence="11">
    <location>
        <begin position="51"/>
        <end position="77"/>
    </location>
</feature>
<dbReference type="Pfam" id="PF03544">
    <property type="entry name" value="TonB_C"/>
    <property type="match status" value="1"/>
</dbReference>
<keyword evidence="10" id="KW-0735">Signal-anchor</keyword>
<keyword evidence="9" id="KW-0472">Membrane</keyword>
<evidence type="ECO:0000256" key="9">
    <source>
        <dbReference type="ARBA" id="ARBA00023136"/>
    </source>
</evidence>
<evidence type="ECO:0000256" key="1">
    <source>
        <dbReference type="ARBA" id="ARBA00004383"/>
    </source>
</evidence>
<dbReference type="Proteomes" id="UP000094808">
    <property type="component" value="Unassembled WGS sequence"/>
</dbReference>
<keyword evidence="7 10" id="KW-0653">Protein transport</keyword>
<evidence type="ECO:0000313" key="13">
    <source>
        <dbReference type="EMBL" id="OEE42695.1"/>
    </source>
</evidence>
<evidence type="ECO:0000256" key="5">
    <source>
        <dbReference type="ARBA" id="ARBA00022519"/>
    </source>
</evidence>
<keyword evidence="14" id="KW-1185">Reference proteome</keyword>
<dbReference type="RefSeq" id="WP_017044729.1">
    <property type="nucleotide sequence ID" value="NZ_AJYS02000001.1"/>
</dbReference>
<dbReference type="PRINTS" id="PR01374">
    <property type="entry name" value="TONBPROTEIN"/>
</dbReference>
<keyword evidence="6" id="KW-0812">Transmembrane</keyword>
<feature type="domain" description="TonB C-terminal" evidence="12">
    <location>
        <begin position="114"/>
        <end position="206"/>
    </location>
</feature>
<keyword evidence="4 10" id="KW-1003">Cell membrane</keyword>
<evidence type="ECO:0000313" key="14">
    <source>
        <dbReference type="Proteomes" id="UP000094808"/>
    </source>
</evidence>
<evidence type="ECO:0000256" key="8">
    <source>
        <dbReference type="ARBA" id="ARBA00022989"/>
    </source>
</evidence>
<dbReference type="EMBL" id="AJYS02000001">
    <property type="protein sequence ID" value="OEE42695.1"/>
    <property type="molecule type" value="Genomic_DNA"/>
</dbReference>
<dbReference type="PANTHER" id="PTHR33446">
    <property type="entry name" value="PROTEIN TONB-RELATED"/>
    <property type="match status" value="1"/>
</dbReference>
<reference evidence="13 14" key="1">
    <citation type="journal article" date="2012" name="Science">
        <title>Ecological populations of bacteria act as socially cohesive units of antibiotic production and resistance.</title>
        <authorList>
            <person name="Cordero O.X."/>
            <person name="Wildschutte H."/>
            <person name="Kirkup B."/>
            <person name="Proehl S."/>
            <person name="Ngo L."/>
            <person name="Hussain F."/>
            <person name="Le Roux F."/>
            <person name="Mincer T."/>
            <person name="Polz M.F."/>
        </authorList>
    </citation>
    <scope>NUCLEOTIDE SEQUENCE [LARGE SCALE GENOMIC DNA]</scope>
    <source>
        <strain evidence="13 14">FS-238</strain>
    </source>
</reference>
<dbReference type="InterPro" id="IPR037682">
    <property type="entry name" value="TonB_C"/>
</dbReference>
<evidence type="ECO:0000256" key="11">
    <source>
        <dbReference type="SAM" id="MobiDB-lite"/>
    </source>
</evidence>
<proteinExistence type="inferred from homology"/>
<evidence type="ECO:0000256" key="4">
    <source>
        <dbReference type="ARBA" id="ARBA00022475"/>
    </source>
</evidence>
<evidence type="ECO:0000256" key="2">
    <source>
        <dbReference type="ARBA" id="ARBA00006555"/>
    </source>
</evidence>
<dbReference type="InterPro" id="IPR003538">
    <property type="entry name" value="TonB"/>
</dbReference>
<comment type="caution">
    <text evidence="13">The sequence shown here is derived from an EMBL/GenBank/DDBJ whole genome shotgun (WGS) entry which is preliminary data.</text>
</comment>
<comment type="function">
    <text evidence="10">Interacts with outer membrane receptor proteins that carry out high-affinity binding and energy dependent uptake into the periplasmic space of specific substrates. It could act to transduce energy from the cytoplasmic membrane to specific energy-requiring processes in the outer membrane, resulting in the release into the periplasm of ligands bound by these outer membrane proteins.</text>
</comment>
<evidence type="ECO:0000259" key="12">
    <source>
        <dbReference type="PROSITE" id="PS52015"/>
    </source>
</evidence>
<evidence type="ECO:0000256" key="6">
    <source>
        <dbReference type="ARBA" id="ARBA00022692"/>
    </source>
</evidence>
<dbReference type="GO" id="GO:0015031">
    <property type="term" value="P:protein transport"/>
    <property type="evidence" value="ECO:0007669"/>
    <property type="project" value="UniProtKB-UniRule"/>
</dbReference>
<keyword evidence="3 10" id="KW-0813">Transport</keyword>
<dbReference type="PROSITE" id="PS52015">
    <property type="entry name" value="TONB_CTD"/>
    <property type="match status" value="1"/>
</dbReference>
<dbReference type="FunFam" id="3.30.1150.10:FF:000006">
    <property type="entry name" value="Protein TonB"/>
    <property type="match status" value="1"/>
</dbReference>
<dbReference type="InterPro" id="IPR051045">
    <property type="entry name" value="TonB-dependent_transducer"/>
</dbReference>
<dbReference type="GO" id="GO:0015891">
    <property type="term" value="P:siderophore transport"/>
    <property type="evidence" value="ECO:0007669"/>
    <property type="project" value="InterPro"/>
</dbReference>
<keyword evidence="5 10" id="KW-0997">Cell inner membrane</keyword>
<comment type="subcellular location">
    <subcellularLocation>
        <location evidence="1 10">Cell inner membrane</location>
        <topology evidence="1 10">Single-pass membrane protein</topology>
        <orientation evidence="1 10">Periplasmic side</orientation>
    </subcellularLocation>
</comment>
<dbReference type="GO" id="GO:0005886">
    <property type="term" value="C:plasma membrane"/>
    <property type="evidence" value="ECO:0007669"/>
    <property type="project" value="UniProtKB-SubCell"/>
</dbReference>